<organism evidence="1 2">
    <name type="scientific">Niabella yanshanensis</name>
    <dbReference type="NCBI Taxonomy" id="577386"/>
    <lineage>
        <taxon>Bacteria</taxon>
        <taxon>Pseudomonadati</taxon>
        <taxon>Bacteroidota</taxon>
        <taxon>Chitinophagia</taxon>
        <taxon>Chitinophagales</taxon>
        <taxon>Chitinophagaceae</taxon>
        <taxon>Niabella</taxon>
    </lineage>
</organism>
<proteinExistence type="predicted"/>
<dbReference type="PROSITE" id="PS51257">
    <property type="entry name" value="PROKAR_LIPOPROTEIN"/>
    <property type="match status" value="1"/>
</dbReference>
<gene>
    <name evidence="1" type="ORF">U0035_21105</name>
</gene>
<dbReference type="SUPFAM" id="SSF49785">
    <property type="entry name" value="Galactose-binding domain-like"/>
    <property type="match status" value="1"/>
</dbReference>
<name>A0ABZ0W7Z6_9BACT</name>
<dbReference type="InterPro" id="IPR008979">
    <property type="entry name" value="Galactose-bd-like_sf"/>
</dbReference>
<dbReference type="Gene3D" id="2.60.120.260">
    <property type="entry name" value="Galactose-binding domain-like"/>
    <property type="match status" value="1"/>
</dbReference>
<dbReference type="EMBL" id="CP139960">
    <property type="protein sequence ID" value="WQD38171.1"/>
    <property type="molecule type" value="Genomic_DNA"/>
</dbReference>
<dbReference type="RefSeq" id="WP_114790910.1">
    <property type="nucleotide sequence ID" value="NZ_CP139960.1"/>
</dbReference>
<protein>
    <submittedName>
        <fullName evidence="1">Discoidin domain-containing protein</fullName>
    </submittedName>
</protein>
<evidence type="ECO:0000313" key="2">
    <source>
        <dbReference type="Proteomes" id="UP001325680"/>
    </source>
</evidence>
<dbReference type="Proteomes" id="UP001325680">
    <property type="component" value="Chromosome"/>
</dbReference>
<evidence type="ECO:0000313" key="1">
    <source>
        <dbReference type="EMBL" id="WQD38171.1"/>
    </source>
</evidence>
<sequence length="470" mass="53964">MTTRLSIYFIAFIMFFYSCSEKTIPSTSAATATVTADTSFYPPYTWQEHWFDHRQLIKRVYFNNNVAVYFDDDVSREKTSWLFGLVDSAWAYTKKEYGSFGNSDTTNRLFAIFHTNKYGGGHPGTYLASRHDFRNVIDLGAGANAWTNQTDWELSATIHEISHIVEGASKGVKESPAFDIWGDSKWAEIYVYDIYDYLGRKDIQKRVFDECMEKTDAYPRANTAWFRNWFFPIYEQYGKVKVLNRFFDLLAAHFPKRQETNGTLTYERRLNMGEFIHFWSGAAGADLSIRAQLAFGEKDRSGADWWPQLEKAKSDFSEITYKADSTYGAIISKRALLEVSKENENGPNGKEGSSKLTDLDNNSKFFVKGFSPGFSIQQTPANSTAVNAYLLTSGNDVPARDPKAWVLEGSQDKLTWTVLDNKTNQSFTYRNEIKIFNFPNKVTYKHYRLRITEAAGSPDIQLSEWQLLRK</sequence>
<accession>A0ABZ0W7Z6</accession>
<keyword evidence="2" id="KW-1185">Reference proteome</keyword>
<reference evidence="1 2" key="1">
    <citation type="submission" date="2023-12" db="EMBL/GenBank/DDBJ databases">
        <title>Genome sequencing and assembly of bacterial species from a model synthetic community.</title>
        <authorList>
            <person name="Hogle S.L."/>
        </authorList>
    </citation>
    <scope>NUCLEOTIDE SEQUENCE [LARGE SCALE GENOMIC DNA]</scope>
    <source>
        <strain evidence="1 2">HAMBI_3031</strain>
    </source>
</reference>